<dbReference type="Proteomes" id="UP000007875">
    <property type="component" value="Unassembled WGS sequence"/>
</dbReference>
<evidence type="ECO:0000313" key="8">
    <source>
        <dbReference type="Proteomes" id="UP000007875"/>
    </source>
</evidence>
<evidence type="ECO:0000256" key="5">
    <source>
        <dbReference type="SAM" id="Phobius"/>
    </source>
</evidence>
<organism evidence="7 8">
    <name type="scientific">Ciona savignyi</name>
    <name type="common">Pacific transparent sea squirt</name>
    <dbReference type="NCBI Taxonomy" id="51511"/>
    <lineage>
        <taxon>Eukaryota</taxon>
        <taxon>Metazoa</taxon>
        <taxon>Chordata</taxon>
        <taxon>Tunicata</taxon>
        <taxon>Ascidiacea</taxon>
        <taxon>Phlebobranchia</taxon>
        <taxon>Cionidae</taxon>
        <taxon>Ciona</taxon>
    </lineage>
</organism>
<evidence type="ECO:0000256" key="3">
    <source>
        <dbReference type="ARBA" id="ARBA00022989"/>
    </source>
</evidence>
<keyword evidence="8" id="KW-1185">Reference proteome</keyword>
<reference evidence="8" key="1">
    <citation type="submission" date="2003-08" db="EMBL/GenBank/DDBJ databases">
        <authorList>
            <person name="Birren B."/>
            <person name="Nusbaum C."/>
            <person name="Abebe A."/>
            <person name="Abouelleil A."/>
            <person name="Adekoya E."/>
            <person name="Ait-zahra M."/>
            <person name="Allen N."/>
            <person name="Allen T."/>
            <person name="An P."/>
            <person name="Anderson M."/>
            <person name="Anderson S."/>
            <person name="Arachchi H."/>
            <person name="Armbruster J."/>
            <person name="Bachantsang P."/>
            <person name="Baldwin J."/>
            <person name="Barry A."/>
            <person name="Bayul T."/>
            <person name="Blitshsteyn B."/>
            <person name="Bloom T."/>
            <person name="Blye J."/>
            <person name="Boguslavskiy L."/>
            <person name="Borowsky M."/>
            <person name="Boukhgalter B."/>
            <person name="Brunache A."/>
            <person name="Butler J."/>
            <person name="Calixte N."/>
            <person name="Calvo S."/>
            <person name="Camarata J."/>
            <person name="Campo K."/>
            <person name="Chang J."/>
            <person name="Cheshatsang Y."/>
            <person name="Citroen M."/>
            <person name="Collymore A."/>
            <person name="Considine T."/>
            <person name="Cook A."/>
            <person name="Cooke P."/>
            <person name="Corum B."/>
            <person name="Cuomo C."/>
            <person name="David R."/>
            <person name="Dawoe T."/>
            <person name="Degray S."/>
            <person name="Dodge S."/>
            <person name="Dooley K."/>
            <person name="Dorje P."/>
            <person name="Dorjee K."/>
            <person name="Dorris L."/>
            <person name="Duffey N."/>
            <person name="Dupes A."/>
            <person name="Elkins T."/>
            <person name="Engels R."/>
            <person name="Erickson J."/>
            <person name="Farina A."/>
            <person name="Faro S."/>
            <person name="Ferreira P."/>
            <person name="Fischer H."/>
            <person name="Fitzgerald M."/>
            <person name="Foley K."/>
            <person name="Gage D."/>
            <person name="Galagan J."/>
            <person name="Gearin G."/>
            <person name="Gnerre S."/>
            <person name="Gnirke A."/>
            <person name="Goyette A."/>
            <person name="Graham J."/>
            <person name="Grandbois E."/>
            <person name="Gyaltsen K."/>
            <person name="Hafez N."/>
            <person name="Hagopian D."/>
            <person name="Hagos B."/>
            <person name="Hall J."/>
            <person name="Hatcher B."/>
            <person name="Heller A."/>
            <person name="Higgins H."/>
            <person name="Honan T."/>
            <person name="Horn A."/>
            <person name="Houde N."/>
            <person name="Hughes L."/>
            <person name="Hulme W."/>
            <person name="Husby E."/>
            <person name="Iliev I."/>
            <person name="Jaffe D."/>
            <person name="Jones C."/>
            <person name="Kamal M."/>
            <person name="Kamat A."/>
            <person name="Kamvysselis M."/>
            <person name="Karlsson E."/>
            <person name="Kells C."/>
            <person name="Kieu A."/>
            <person name="Kisner P."/>
            <person name="Kodira C."/>
            <person name="Kulbokas E."/>
            <person name="Labutti K."/>
            <person name="Lama D."/>
            <person name="Landers T."/>
            <person name="Leger J."/>
            <person name="Levine S."/>
            <person name="Lewis D."/>
            <person name="Lewis T."/>
            <person name="Lindblad-toh K."/>
            <person name="Liu X."/>
            <person name="Lokyitsang T."/>
            <person name="Lokyitsang Y."/>
            <person name="Lucien O."/>
            <person name="Lui A."/>
            <person name="Ma L.J."/>
            <person name="Mabbitt R."/>
            <person name="Macdonald J."/>
            <person name="Maclean C."/>
            <person name="Major J."/>
            <person name="Manning J."/>
            <person name="Marabella R."/>
            <person name="Maru K."/>
            <person name="Matthews C."/>
            <person name="Mauceli E."/>
            <person name="Mccarthy M."/>
            <person name="Mcdonough S."/>
            <person name="Mcghee T."/>
            <person name="Meldrim J."/>
            <person name="Meneus L."/>
            <person name="Mesirov J."/>
            <person name="Mihalev A."/>
            <person name="Mihova T."/>
            <person name="Mikkelsen T."/>
            <person name="Mlenga V."/>
            <person name="Moru K."/>
            <person name="Mozes J."/>
            <person name="Mulrain L."/>
            <person name="Munson G."/>
            <person name="Naylor J."/>
            <person name="Newes C."/>
            <person name="Nguyen C."/>
            <person name="Nguyen N."/>
            <person name="Nguyen T."/>
            <person name="Nicol R."/>
            <person name="Nielsen C."/>
            <person name="Nizzari M."/>
            <person name="Norbu C."/>
            <person name="Norbu N."/>
            <person name="O'donnell P."/>
            <person name="Okoawo O."/>
            <person name="O'leary S."/>
            <person name="Omotosho B."/>
            <person name="O'neill K."/>
            <person name="Osman S."/>
            <person name="Parker S."/>
            <person name="Perrin D."/>
            <person name="Phunkhang P."/>
            <person name="Piqani B."/>
            <person name="Purcell S."/>
            <person name="Rachupka T."/>
            <person name="Ramasamy U."/>
            <person name="Rameau R."/>
            <person name="Ray V."/>
            <person name="Raymond C."/>
            <person name="Retta R."/>
            <person name="Richardson S."/>
            <person name="Rise C."/>
            <person name="Rodriguez J."/>
            <person name="Rogers J."/>
            <person name="Rogov P."/>
            <person name="Rutman M."/>
            <person name="Schupbach R."/>
            <person name="Seaman C."/>
            <person name="Settipalli S."/>
            <person name="Sharpe T."/>
            <person name="Sheridan J."/>
            <person name="Sherpa N."/>
            <person name="Shi J."/>
            <person name="Smirnov S."/>
            <person name="Smith C."/>
            <person name="Sougnez C."/>
            <person name="Spencer B."/>
            <person name="Stalker J."/>
            <person name="Stange-thomann N."/>
            <person name="Stavropoulos S."/>
            <person name="Stetson K."/>
            <person name="Stone C."/>
            <person name="Stone S."/>
            <person name="Stubbs M."/>
            <person name="Talamas J."/>
            <person name="Tchuinga P."/>
            <person name="Tenzing P."/>
            <person name="Tesfaye S."/>
            <person name="Theodore J."/>
            <person name="Thoulutsang Y."/>
            <person name="Topham K."/>
            <person name="Towey S."/>
            <person name="Tsamla T."/>
            <person name="Tsomo N."/>
            <person name="Vallee D."/>
            <person name="Vassiliev H."/>
            <person name="Venkataraman V."/>
            <person name="Vinson J."/>
            <person name="Vo A."/>
            <person name="Wade C."/>
            <person name="Wang S."/>
            <person name="Wangchuk T."/>
            <person name="Wangdi T."/>
            <person name="Whittaker C."/>
            <person name="Wilkinson J."/>
            <person name="Wu Y."/>
            <person name="Wyman D."/>
            <person name="Yadav S."/>
            <person name="Yang S."/>
            <person name="Yang X."/>
            <person name="Yeager S."/>
            <person name="Yee E."/>
            <person name="Young G."/>
            <person name="Zainoun J."/>
            <person name="Zembeck L."/>
            <person name="Zimmer A."/>
            <person name="Zody M."/>
            <person name="Lander E."/>
        </authorList>
    </citation>
    <scope>NUCLEOTIDE SEQUENCE [LARGE SCALE GENOMIC DNA]</scope>
</reference>
<dbReference type="SUPFAM" id="SSF103473">
    <property type="entry name" value="MFS general substrate transporter"/>
    <property type="match status" value="1"/>
</dbReference>
<feature type="transmembrane region" description="Helical" evidence="5">
    <location>
        <begin position="160"/>
        <end position="178"/>
    </location>
</feature>
<sequence length="274" mass="30998">MTLLVVFINTNPKDIALLNVVNSRVHNDSSVIYEWQLQDQTWVTDMVQSLYFVGFLVGVVLFGQISDKIGRKKAMIIGYHLLLPVCICTAFSPNYTVFAVLRAATGMLVGGATLVMFIYTQELVSRDRWAVTSSLGAVQFAVGSIIMIVVSYYIPAWRMLYIALTVPQVIPLIFTWFVPESPRWLYSKGRLAEAEDILVMIARKNRVKDPVVCLVKKSVQETDASYSIIDLFKYKSTTKRVLLMAYNWFVCSFIAYSLTFAAGDMGKNQYINLF</sequence>
<protein>
    <recommendedName>
        <fullName evidence="6">Major facilitator superfamily (MFS) profile domain-containing protein</fullName>
    </recommendedName>
</protein>
<dbReference type="InterPro" id="IPR036259">
    <property type="entry name" value="MFS_trans_sf"/>
</dbReference>
<keyword evidence="3 5" id="KW-1133">Transmembrane helix</keyword>
<dbReference type="AlphaFoldDB" id="H2YAZ1"/>
<comment type="subcellular location">
    <subcellularLocation>
        <location evidence="1">Membrane</location>
        <topology evidence="1">Multi-pass membrane protein</topology>
    </subcellularLocation>
</comment>
<feature type="transmembrane region" description="Helical" evidence="5">
    <location>
        <begin position="131"/>
        <end position="154"/>
    </location>
</feature>
<feature type="transmembrane region" description="Helical" evidence="5">
    <location>
        <begin position="241"/>
        <end position="263"/>
    </location>
</feature>
<dbReference type="InterPro" id="IPR020846">
    <property type="entry name" value="MFS_dom"/>
</dbReference>
<dbReference type="PANTHER" id="PTHR24064">
    <property type="entry name" value="SOLUTE CARRIER FAMILY 22 MEMBER"/>
    <property type="match status" value="1"/>
</dbReference>
<dbReference type="Pfam" id="PF00083">
    <property type="entry name" value="Sugar_tr"/>
    <property type="match status" value="1"/>
</dbReference>
<dbReference type="GO" id="GO:0016020">
    <property type="term" value="C:membrane"/>
    <property type="evidence" value="ECO:0007669"/>
    <property type="project" value="UniProtKB-SubCell"/>
</dbReference>
<dbReference type="GeneTree" id="ENSGT00940000162538"/>
<evidence type="ECO:0000259" key="6">
    <source>
        <dbReference type="PROSITE" id="PS50850"/>
    </source>
</evidence>
<evidence type="ECO:0000313" key="7">
    <source>
        <dbReference type="Ensembl" id="ENSCSAVP00000002489.1"/>
    </source>
</evidence>
<evidence type="ECO:0000256" key="1">
    <source>
        <dbReference type="ARBA" id="ARBA00004141"/>
    </source>
</evidence>
<evidence type="ECO:0000256" key="4">
    <source>
        <dbReference type="ARBA" id="ARBA00023136"/>
    </source>
</evidence>
<name>H2YAZ1_CIOSA</name>
<feature type="transmembrane region" description="Helical" evidence="5">
    <location>
        <begin position="42"/>
        <end position="62"/>
    </location>
</feature>
<feature type="domain" description="Major facilitator superfamily (MFS) profile" evidence="6">
    <location>
        <begin position="1"/>
        <end position="274"/>
    </location>
</feature>
<dbReference type="Ensembl" id="ENSCSAVT00000002530.1">
    <property type="protein sequence ID" value="ENSCSAVP00000002489.1"/>
    <property type="gene ID" value="ENSCSAVG00000001470.1"/>
</dbReference>
<proteinExistence type="predicted"/>
<reference evidence="7" key="3">
    <citation type="submission" date="2025-09" db="UniProtKB">
        <authorList>
            <consortium name="Ensembl"/>
        </authorList>
    </citation>
    <scope>IDENTIFICATION</scope>
</reference>
<feature type="transmembrane region" description="Helical" evidence="5">
    <location>
        <begin position="74"/>
        <end position="93"/>
    </location>
</feature>
<evidence type="ECO:0000256" key="2">
    <source>
        <dbReference type="ARBA" id="ARBA00022692"/>
    </source>
</evidence>
<dbReference type="PROSITE" id="PS50850">
    <property type="entry name" value="MFS"/>
    <property type="match status" value="1"/>
</dbReference>
<feature type="transmembrane region" description="Helical" evidence="5">
    <location>
        <begin position="99"/>
        <end position="119"/>
    </location>
</feature>
<dbReference type="HOGENOM" id="CLU_001265_33_7_1"/>
<dbReference type="InterPro" id="IPR005828">
    <property type="entry name" value="MFS_sugar_transport-like"/>
</dbReference>
<dbReference type="Gene3D" id="1.20.1250.20">
    <property type="entry name" value="MFS general substrate transporter like domains"/>
    <property type="match status" value="1"/>
</dbReference>
<accession>H2YAZ1</accession>
<reference evidence="7" key="2">
    <citation type="submission" date="2025-08" db="UniProtKB">
        <authorList>
            <consortium name="Ensembl"/>
        </authorList>
    </citation>
    <scope>IDENTIFICATION</scope>
</reference>
<dbReference type="GO" id="GO:0022857">
    <property type="term" value="F:transmembrane transporter activity"/>
    <property type="evidence" value="ECO:0007669"/>
    <property type="project" value="InterPro"/>
</dbReference>
<keyword evidence="2 5" id="KW-0812">Transmembrane</keyword>
<keyword evidence="4 5" id="KW-0472">Membrane</keyword>